<reference evidence="3" key="1">
    <citation type="submission" date="2011-07" db="EMBL/GenBank/DDBJ databases">
        <authorList>
            <consortium name="Caenorhabditis brenneri Sequencing and Analysis Consortium"/>
            <person name="Wilson R.K."/>
        </authorList>
    </citation>
    <scope>NUCLEOTIDE SEQUENCE [LARGE SCALE GENOMIC DNA]</scope>
    <source>
        <strain evidence="3">PB2801</strain>
    </source>
</reference>
<dbReference type="InParanoid" id="G0N257"/>
<evidence type="ECO:0000313" key="3">
    <source>
        <dbReference type="Proteomes" id="UP000008068"/>
    </source>
</evidence>
<dbReference type="AlphaFoldDB" id="G0N257"/>
<protein>
    <submittedName>
        <fullName evidence="2">Uncharacterized protein</fullName>
    </submittedName>
</protein>
<evidence type="ECO:0000313" key="2">
    <source>
        <dbReference type="EMBL" id="EGT50600.1"/>
    </source>
</evidence>
<sequence length="205" mass="23561">MSRRCGQRLHNSWVKGFETGLLVESEEEKREKEARKQEKLANAEATSIPLLNLAQLKDNLNDLNRVHEHLGFRFQLRDNLIAGTTELYLVKAEPKGPKELIEAEYEIVESPEATIKRLEKEVAEEKRKHMETISILETVMDIKKKFETENADLKNTVAWGDATVQKLYERIEELTGKWNNINKEFGKLTEKCAGLGLVDRSEPQA</sequence>
<keyword evidence="1" id="KW-0175">Coiled coil</keyword>
<evidence type="ECO:0000256" key="1">
    <source>
        <dbReference type="SAM" id="Coils"/>
    </source>
</evidence>
<dbReference type="EMBL" id="GL379829">
    <property type="protein sequence ID" value="EGT50600.1"/>
    <property type="molecule type" value="Genomic_DNA"/>
</dbReference>
<accession>G0N257</accession>
<gene>
    <name evidence="2" type="ORF">CAEBREN_01078</name>
</gene>
<organism evidence="3">
    <name type="scientific">Caenorhabditis brenneri</name>
    <name type="common">Nematode worm</name>
    <dbReference type="NCBI Taxonomy" id="135651"/>
    <lineage>
        <taxon>Eukaryota</taxon>
        <taxon>Metazoa</taxon>
        <taxon>Ecdysozoa</taxon>
        <taxon>Nematoda</taxon>
        <taxon>Chromadorea</taxon>
        <taxon>Rhabditida</taxon>
        <taxon>Rhabditina</taxon>
        <taxon>Rhabditomorpha</taxon>
        <taxon>Rhabditoidea</taxon>
        <taxon>Rhabditidae</taxon>
        <taxon>Peloderinae</taxon>
        <taxon>Caenorhabditis</taxon>
    </lineage>
</organism>
<dbReference type="HOGENOM" id="CLU_1338608_0_0_1"/>
<proteinExistence type="predicted"/>
<keyword evidence="3" id="KW-1185">Reference proteome</keyword>
<dbReference type="Proteomes" id="UP000008068">
    <property type="component" value="Unassembled WGS sequence"/>
</dbReference>
<feature type="coiled-coil region" evidence="1">
    <location>
        <begin position="108"/>
        <end position="135"/>
    </location>
</feature>
<name>G0N257_CAEBE</name>